<dbReference type="Proteomes" id="UP000504628">
    <property type="component" value="Chromosome 12"/>
</dbReference>
<evidence type="ECO:0000256" key="2">
    <source>
        <dbReference type="SAM" id="Phobius"/>
    </source>
</evidence>
<dbReference type="AlphaFoldDB" id="A0A7E6CTI4"/>
<evidence type="ECO:0000256" key="1">
    <source>
        <dbReference type="SAM" id="MobiDB-lite"/>
    </source>
</evidence>
<dbReference type="GeneID" id="118497796"/>
<dbReference type="InParanoid" id="A0A7E6CTI4"/>
<keyword evidence="3" id="KW-1185">Reference proteome</keyword>
<reference evidence="4" key="1">
    <citation type="submission" date="2025-08" db="UniProtKB">
        <authorList>
            <consortium name="RefSeq"/>
        </authorList>
    </citation>
    <scope>IDENTIFICATION</scope>
    <source>
        <tissue evidence="4">Muscle</tissue>
    </source>
</reference>
<keyword evidence="2" id="KW-1133">Transmembrane helix</keyword>
<sequence length="207" mass="22544">MVAAQTSHSDPTTWPGTPQGGGDDRCPWTLLRSLPSLLGTLGSPEAGVMWKDRHFSNTSGQGVGGCFKHRHRDVQMLGGSAFLLLPGAAVFPQLSMNTASSPDLPAVCAELGCRTCIFQVLSGCHLKQGKMHWCLMWWVCLQPLQERLRGGLAVVNGSWGRREVRLGSHSTLHLLCPLVLMAGASGHILLPLFYFVPVRPRWITPLL</sequence>
<dbReference type="RefSeq" id="XP_035869384.1">
    <property type="nucleotide sequence ID" value="XM_036013491.1"/>
</dbReference>
<organism evidence="3 4">
    <name type="scientific">Phyllostomus discolor</name>
    <name type="common">pale spear-nosed bat</name>
    <dbReference type="NCBI Taxonomy" id="89673"/>
    <lineage>
        <taxon>Eukaryota</taxon>
        <taxon>Metazoa</taxon>
        <taxon>Chordata</taxon>
        <taxon>Craniata</taxon>
        <taxon>Vertebrata</taxon>
        <taxon>Euteleostomi</taxon>
        <taxon>Mammalia</taxon>
        <taxon>Eutheria</taxon>
        <taxon>Laurasiatheria</taxon>
        <taxon>Chiroptera</taxon>
        <taxon>Yangochiroptera</taxon>
        <taxon>Phyllostomidae</taxon>
        <taxon>Phyllostominae</taxon>
        <taxon>Phyllostomus</taxon>
    </lineage>
</organism>
<gene>
    <name evidence="4" type="primary">LOC118497796</name>
</gene>
<name>A0A7E6CTI4_9CHIR</name>
<protein>
    <submittedName>
        <fullName evidence="4">Uncharacterized protein LOC118497796 isoform X1</fullName>
    </submittedName>
</protein>
<proteinExistence type="predicted"/>
<evidence type="ECO:0000313" key="3">
    <source>
        <dbReference type="Proteomes" id="UP000504628"/>
    </source>
</evidence>
<dbReference type="KEGG" id="pdic:118497796"/>
<keyword evidence="2" id="KW-0472">Membrane</keyword>
<feature type="region of interest" description="Disordered" evidence="1">
    <location>
        <begin position="1"/>
        <end position="22"/>
    </location>
</feature>
<keyword evidence="2" id="KW-0812">Transmembrane</keyword>
<evidence type="ECO:0000313" key="4">
    <source>
        <dbReference type="RefSeq" id="XP_035869384.1"/>
    </source>
</evidence>
<feature type="transmembrane region" description="Helical" evidence="2">
    <location>
        <begin position="171"/>
        <end position="196"/>
    </location>
</feature>
<accession>A0A7E6CTI4</accession>